<evidence type="ECO:0000256" key="1">
    <source>
        <dbReference type="SAM" id="Phobius"/>
    </source>
</evidence>
<protein>
    <submittedName>
        <fullName evidence="2">Uncharacterized protein</fullName>
    </submittedName>
</protein>
<dbReference type="EMBL" id="JADING010000102">
    <property type="protein sequence ID" value="MBO8414545.1"/>
    <property type="molecule type" value="Genomic_DNA"/>
</dbReference>
<comment type="caution">
    <text evidence="2">The sequence shown here is derived from an EMBL/GenBank/DDBJ whole genome shotgun (WGS) entry which is preliminary data.</text>
</comment>
<keyword evidence="1" id="KW-0472">Membrane</keyword>
<feature type="transmembrane region" description="Helical" evidence="1">
    <location>
        <begin position="7"/>
        <end position="24"/>
    </location>
</feature>
<keyword evidence="1" id="KW-0812">Transmembrane</keyword>
<accession>A0A9D9D7M1</accession>
<reference evidence="2" key="2">
    <citation type="journal article" date="2021" name="PeerJ">
        <title>Extensive microbial diversity within the chicken gut microbiome revealed by metagenomics and culture.</title>
        <authorList>
            <person name="Gilroy R."/>
            <person name="Ravi A."/>
            <person name="Getino M."/>
            <person name="Pursley I."/>
            <person name="Horton D.L."/>
            <person name="Alikhan N.F."/>
            <person name="Baker D."/>
            <person name="Gharbi K."/>
            <person name="Hall N."/>
            <person name="Watson M."/>
            <person name="Adriaenssens E.M."/>
            <person name="Foster-Nyarko E."/>
            <person name="Jarju S."/>
            <person name="Secka A."/>
            <person name="Antonio M."/>
            <person name="Oren A."/>
            <person name="Chaudhuri R.R."/>
            <person name="La Ragione R."/>
            <person name="Hildebrand F."/>
            <person name="Pallen M.J."/>
        </authorList>
    </citation>
    <scope>NUCLEOTIDE SEQUENCE</scope>
    <source>
        <strain evidence="2">1748</strain>
    </source>
</reference>
<organism evidence="2 3">
    <name type="scientific">Candidatus Scatoplasma merdavium</name>
    <dbReference type="NCBI Taxonomy" id="2840932"/>
    <lineage>
        <taxon>Bacteria</taxon>
        <taxon>Bacillati</taxon>
        <taxon>Bacillota</taxon>
        <taxon>Bacilli</taxon>
        <taxon>Bacillales</taxon>
        <taxon>Candidatus Scatoplasma</taxon>
    </lineage>
</organism>
<feature type="transmembrane region" description="Helical" evidence="1">
    <location>
        <begin position="189"/>
        <end position="208"/>
    </location>
</feature>
<name>A0A9D9D7M1_9BACL</name>
<dbReference type="Proteomes" id="UP000823629">
    <property type="component" value="Unassembled WGS sequence"/>
</dbReference>
<dbReference type="AlphaFoldDB" id="A0A9D9D7M1"/>
<evidence type="ECO:0000313" key="2">
    <source>
        <dbReference type="EMBL" id="MBO8414545.1"/>
    </source>
</evidence>
<proteinExistence type="predicted"/>
<feature type="transmembrane region" description="Helical" evidence="1">
    <location>
        <begin position="30"/>
        <end position="47"/>
    </location>
</feature>
<feature type="transmembrane region" description="Helical" evidence="1">
    <location>
        <begin position="155"/>
        <end position="177"/>
    </location>
</feature>
<evidence type="ECO:0000313" key="3">
    <source>
        <dbReference type="Proteomes" id="UP000823629"/>
    </source>
</evidence>
<sequence length="213" mass="23972">MDKLTKCLIVSCLSCTLSSFLIFNNTILKIIASIIGITCYITSIKLIKNIQKKREIREKDLVFCNEFLKCYAKERDGKKAYETAVNLSECSLKSLEYQTVKDDLSYLDRLNLGSLKPVIEETISKEKPDIELKVALKQGEDKLLEFKENDFFSSLIKGSVAASVLQGVFALAHLLLGSEIFPNNILADFSYILICLFPGILLLTACLIKEKQK</sequence>
<reference evidence="2" key="1">
    <citation type="submission" date="2020-10" db="EMBL/GenBank/DDBJ databases">
        <authorList>
            <person name="Gilroy R."/>
        </authorList>
    </citation>
    <scope>NUCLEOTIDE SEQUENCE</scope>
    <source>
        <strain evidence="2">1748</strain>
    </source>
</reference>
<gene>
    <name evidence="2" type="ORF">IAC78_03640</name>
</gene>
<keyword evidence="1" id="KW-1133">Transmembrane helix</keyword>